<dbReference type="EMBL" id="JAIWYP010000005">
    <property type="protein sequence ID" value="KAH3829583.1"/>
    <property type="molecule type" value="Genomic_DNA"/>
</dbReference>
<name>A0A9D4H6P8_DREPO</name>
<dbReference type="AlphaFoldDB" id="A0A9D4H6P8"/>
<comment type="caution">
    <text evidence="1">The sequence shown here is derived from an EMBL/GenBank/DDBJ whole genome shotgun (WGS) entry which is preliminary data.</text>
</comment>
<organism evidence="1 2">
    <name type="scientific">Dreissena polymorpha</name>
    <name type="common">Zebra mussel</name>
    <name type="synonym">Mytilus polymorpha</name>
    <dbReference type="NCBI Taxonomy" id="45954"/>
    <lineage>
        <taxon>Eukaryota</taxon>
        <taxon>Metazoa</taxon>
        <taxon>Spiralia</taxon>
        <taxon>Lophotrochozoa</taxon>
        <taxon>Mollusca</taxon>
        <taxon>Bivalvia</taxon>
        <taxon>Autobranchia</taxon>
        <taxon>Heteroconchia</taxon>
        <taxon>Euheterodonta</taxon>
        <taxon>Imparidentia</taxon>
        <taxon>Neoheterodontei</taxon>
        <taxon>Myida</taxon>
        <taxon>Dreissenoidea</taxon>
        <taxon>Dreissenidae</taxon>
        <taxon>Dreissena</taxon>
    </lineage>
</organism>
<sequence length="50" mass="5628">MGQFRYQLDLGPVIDRSWTWASLDTVGPWPVIDTSWTLGQLLIPVGPWAS</sequence>
<accession>A0A9D4H6P8</accession>
<reference evidence="1" key="2">
    <citation type="submission" date="2020-11" db="EMBL/GenBank/DDBJ databases">
        <authorList>
            <person name="McCartney M.A."/>
            <person name="Auch B."/>
            <person name="Kono T."/>
            <person name="Mallez S."/>
            <person name="Becker A."/>
            <person name="Gohl D.M."/>
            <person name="Silverstein K.A.T."/>
            <person name="Koren S."/>
            <person name="Bechman K.B."/>
            <person name="Herman A."/>
            <person name="Abrahante J.E."/>
            <person name="Garbe J."/>
        </authorList>
    </citation>
    <scope>NUCLEOTIDE SEQUENCE</scope>
    <source>
        <strain evidence="1">Duluth1</strain>
        <tissue evidence="1">Whole animal</tissue>
    </source>
</reference>
<evidence type="ECO:0000313" key="2">
    <source>
        <dbReference type="Proteomes" id="UP000828390"/>
    </source>
</evidence>
<evidence type="ECO:0000313" key="1">
    <source>
        <dbReference type="EMBL" id="KAH3829583.1"/>
    </source>
</evidence>
<reference evidence="1" key="1">
    <citation type="journal article" date="2019" name="bioRxiv">
        <title>The Genome of the Zebra Mussel, Dreissena polymorpha: A Resource for Invasive Species Research.</title>
        <authorList>
            <person name="McCartney M.A."/>
            <person name="Auch B."/>
            <person name="Kono T."/>
            <person name="Mallez S."/>
            <person name="Zhang Y."/>
            <person name="Obille A."/>
            <person name="Becker A."/>
            <person name="Abrahante J.E."/>
            <person name="Garbe J."/>
            <person name="Badalamenti J.P."/>
            <person name="Herman A."/>
            <person name="Mangelson H."/>
            <person name="Liachko I."/>
            <person name="Sullivan S."/>
            <person name="Sone E.D."/>
            <person name="Koren S."/>
            <person name="Silverstein K.A.T."/>
            <person name="Beckman K.B."/>
            <person name="Gohl D.M."/>
        </authorList>
    </citation>
    <scope>NUCLEOTIDE SEQUENCE</scope>
    <source>
        <strain evidence="1">Duluth1</strain>
        <tissue evidence="1">Whole animal</tissue>
    </source>
</reference>
<dbReference type="Proteomes" id="UP000828390">
    <property type="component" value="Unassembled WGS sequence"/>
</dbReference>
<protein>
    <submittedName>
        <fullName evidence="1">Uncharacterized protein</fullName>
    </submittedName>
</protein>
<keyword evidence="2" id="KW-1185">Reference proteome</keyword>
<gene>
    <name evidence="1" type="ORF">DPMN_131580</name>
</gene>
<proteinExistence type="predicted"/>